<protein>
    <submittedName>
        <fullName evidence="1">Uncharacterized protein</fullName>
    </submittedName>
</protein>
<sequence>MPQDSSSTPNTCSLYFQAFLRNLLLHQIVEALRCLLHLVLSSTPLHTALPQP</sequence>
<reference evidence="1" key="1">
    <citation type="submission" date="2014-09" db="EMBL/GenBank/DDBJ databases">
        <authorList>
            <person name="Magalhaes I.L.F."/>
            <person name="Oliveira U."/>
            <person name="Santos F.R."/>
            <person name="Vidigal T.H.D.A."/>
            <person name="Brescovit A.D."/>
            <person name="Santos A.J."/>
        </authorList>
    </citation>
    <scope>NUCLEOTIDE SEQUENCE</scope>
    <source>
        <tissue evidence="1">Shoot tissue taken approximately 20 cm above the soil surface</tissue>
    </source>
</reference>
<reference evidence="1" key="2">
    <citation type="journal article" date="2015" name="Data Brief">
        <title>Shoot transcriptome of the giant reed, Arundo donax.</title>
        <authorList>
            <person name="Barrero R.A."/>
            <person name="Guerrero F.D."/>
            <person name="Moolhuijzen P."/>
            <person name="Goolsby J.A."/>
            <person name="Tidwell J."/>
            <person name="Bellgard S.E."/>
            <person name="Bellgard M.I."/>
        </authorList>
    </citation>
    <scope>NUCLEOTIDE SEQUENCE</scope>
    <source>
        <tissue evidence="1">Shoot tissue taken approximately 20 cm above the soil surface</tissue>
    </source>
</reference>
<evidence type="ECO:0000313" key="1">
    <source>
        <dbReference type="EMBL" id="JAD70044.1"/>
    </source>
</evidence>
<organism evidence="1">
    <name type="scientific">Arundo donax</name>
    <name type="common">Giant reed</name>
    <name type="synonym">Donax arundinaceus</name>
    <dbReference type="NCBI Taxonomy" id="35708"/>
    <lineage>
        <taxon>Eukaryota</taxon>
        <taxon>Viridiplantae</taxon>
        <taxon>Streptophyta</taxon>
        <taxon>Embryophyta</taxon>
        <taxon>Tracheophyta</taxon>
        <taxon>Spermatophyta</taxon>
        <taxon>Magnoliopsida</taxon>
        <taxon>Liliopsida</taxon>
        <taxon>Poales</taxon>
        <taxon>Poaceae</taxon>
        <taxon>PACMAD clade</taxon>
        <taxon>Arundinoideae</taxon>
        <taxon>Arundineae</taxon>
        <taxon>Arundo</taxon>
    </lineage>
</organism>
<dbReference type="EMBL" id="GBRH01227851">
    <property type="protein sequence ID" value="JAD70044.1"/>
    <property type="molecule type" value="Transcribed_RNA"/>
</dbReference>
<name>A0A0A9C174_ARUDO</name>
<accession>A0A0A9C174</accession>
<dbReference type="AlphaFoldDB" id="A0A0A9C174"/>
<proteinExistence type="predicted"/>